<dbReference type="KEGG" id="syc:syc1717_d"/>
<dbReference type="InterPro" id="IPR014710">
    <property type="entry name" value="RmlC-like_jellyroll"/>
</dbReference>
<comment type="cofactor">
    <cofactor evidence="2">
        <name>Mn(2+)</name>
        <dbReference type="ChEBI" id="CHEBI:29035"/>
    </cofactor>
    <text evidence="2">Binds 2 manganese ions per subunit.</text>
</comment>
<dbReference type="SMART" id="SM00835">
    <property type="entry name" value="Cupin_1"/>
    <property type="match status" value="2"/>
</dbReference>
<feature type="binding site" evidence="2">
    <location>
        <position position="104"/>
    </location>
    <ligand>
        <name>Mn(2+)</name>
        <dbReference type="ChEBI" id="CHEBI:29035"/>
        <label>1</label>
    </ligand>
</feature>
<dbReference type="SUPFAM" id="SSF51182">
    <property type="entry name" value="RmlC-like cupins"/>
    <property type="match status" value="1"/>
</dbReference>
<gene>
    <name evidence="4" type="ordered locus">syc1717_d</name>
</gene>
<dbReference type="eggNOG" id="COG2140">
    <property type="taxonomic scope" value="Bacteria"/>
</dbReference>
<evidence type="ECO:0000259" key="3">
    <source>
        <dbReference type="SMART" id="SM00835"/>
    </source>
</evidence>
<dbReference type="SMR" id="A0A0H3K3X3"/>
<dbReference type="Pfam" id="PF00190">
    <property type="entry name" value="Cupin_1"/>
    <property type="match status" value="2"/>
</dbReference>
<accession>A0A0H3K3X3</accession>
<dbReference type="InterPro" id="IPR017774">
    <property type="entry name" value="Bicupin_oxalate_deCO2ase/Oxase"/>
</dbReference>
<protein>
    <recommendedName>
        <fullName evidence="3">Cupin type-1 domain-containing protein</fullName>
    </recommendedName>
</protein>
<evidence type="ECO:0000256" key="2">
    <source>
        <dbReference type="PIRSR" id="PIRSR617774-2"/>
    </source>
</evidence>
<dbReference type="RefSeq" id="WP_011244027.1">
    <property type="nucleotide sequence ID" value="NC_006576.1"/>
</dbReference>
<feature type="binding site" evidence="2">
    <location>
        <position position="282"/>
    </location>
    <ligand>
        <name>Mn(2+)</name>
        <dbReference type="ChEBI" id="CHEBI:29035"/>
        <label>2</label>
    </ligand>
</feature>
<dbReference type="CDD" id="cd20305">
    <property type="entry name" value="cupin_OxDC_C"/>
    <property type="match status" value="1"/>
</dbReference>
<dbReference type="InterPro" id="IPR011051">
    <property type="entry name" value="RmlC_Cupin_sf"/>
</dbReference>
<evidence type="ECO:0000313" key="4">
    <source>
        <dbReference type="EMBL" id="BAD79907.1"/>
    </source>
</evidence>
<evidence type="ECO:0000256" key="1">
    <source>
        <dbReference type="ARBA" id="ARBA00022723"/>
    </source>
</evidence>
<dbReference type="Gene3D" id="2.60.120.10">
    <property type="entry name" value="Jelly Rolls"/>
    <property type="match status" value="2"/>
</dbReference>
<dbReference type="Proteomes" id="UP000001175">
    <property type="component" value="Chromosome"/>
</dbReference>
<dbReference type="CDD" id="cd20304">
    <property type="entry name" value="cupin_OxDC_N"/>
    <property type="match status" value="1"/>
</dbReference>
<dbReference type="AlphaFoldDB" id="A0A0H3K3X3"/>
<feature type="binding site" evidence="2">
    <location>
        <position position="326"/>
    </location>
    <ligand>
        <name>Mn(2+)</name>
        <dbReference type="ChEBI" id="CHEBI:29035"/>
        <label>2</label>
    </ligand>
</feature>
<dbReference type="GeneID" id="72431277"/>
<dbReference type="InterPro" id="IPR006045">
    <property type="entry name" value="Cupin_1"/>
</dbReference>
<dbReference type="PANTHER" id="PTHR35848">
    <property type="entry name" value="OXALATE-BINDING PROTEIN"/>
    <property type="match status" value="1"/>
</dbReference>
<proteinExistence type="predicted"/>
<feature type="binding site" evidence="2">
    <location>
        <position position="143"/>
    </location>
    <ligand>
        <name>Mn(2+)</name>
        <dbReference type="ChEBI" id="CHEBI:29035"/>
        <label>1</label>
    </ligand>
</feature>
<dbReference type="InterPro" id="IPR051610">
    <property type="entry name" value="GPI/OXD"/>
</dbReference>
<keyword evidence="2" id="KW-0464">Manganese</keyword>
<dbReference type="PANTHER" id="PTHR35848:SF9">
    <property type="entry name" value="SLL1358 PROTEIN"/>
    <property type="match status" value="1"/>
</dbReference>
<feature type="binding site" evidence="2">
    <location>
        <position position="99"/>
    </location>
    <ligand>
        <name>Mn(2+)</name>
        <dbReference type="ChEBI" id="CHEBI:29035"/>
        <label>1</label>
    </ligand>
</feature>
<feature type="binding site" evidence="2">
    <location>
        <position position="97"/>
    </location>
    <ligand>
        <name>Mn(2+)</name>
        <dbReference type="ChEBI" id="CHEBI:29035"/>
        <label>1</label>
    </ligand>
</feature>
<feature type="binding site" evidence="2">
    <location>
        <position position="287"/>
    </location>
    <ligand>
        <name>Mn(2+)</name>
        <dbReference type="ChEBI" id="CHEBI:29035"/>
        <label>2</label>
    </ligand>
</feature>
<feature type="domain" description="Cupin type-1" evidence="3">
    <location>
        <begin position="54"/>
        <end position="196"/>
    </location>
</feature>
<name>A0A0H3K3X3_SYNP6</name>
<organism evidence="4 5">
    <name type="scientific">Synechococcus sp. (strain ATCC 27144 / PCC 6301 / SAUG 1402/1)</name>
    <name type="common">Anacystis nidulans</name>
    <dbReference type="NCBI Taxonomy" id="269084"/>
    <lineage>
        <taxon>Bacteria</taxon>
        <taxon>Bacillati</taxon>
        <taxon>Cyanobacteriota</taxon>
        <taxon>Cyanophyceae</taxon>
        <taxon>Synechococcales</taxon>
        <taxon>Synechococcaceae</taxon>
        <taxon>Synechococcus</taxon>
    </lineage>
</organism>
<sequence length="389" mass="43389">MQKKSKFFLGLLGVITCFVLIGSFCLPSLAQTQTWRSLSNVVWGKDLPAFSYPFSKTPLVDYDGGVTKQVGTYNFPVSKGMAGVYMTLKPGAIRELHWHANAAEWAYVIEGRTRVTLTNPDGQVQIADVDQGGLWYFPRGWGHSIEGIGPGTAKFLLVFNDGTFSEGATFSITDWLSHTPISWVQQNFGWSQDEVEKLPKKQVYISRYNPEVKPLDKTQSRNPKVSRIVLPYTHNLLAEKPRTSQAGNTLKLASAKEFPASFNMAGALLRLEPGAMRQLHWHPNADEWQYVLNGSMDLAVFASEGKASMSRLQKGDVGYVPKGYGHALRNSSDQPLDVLIVFNDGDYQSIDLNDWIMSNPNTVLDDVFQLSPQLLDKLPKESEILIPRS</sequence>
<feature type="domain" description="Cupin type-1" evidence="3">
    <location>
        <begin position="234"/>
        <end position="376"/>
    </location>
</feature>
<dbReference type="GO" id="GO:0046872">
    <property type="term" value="F:metal ion binding"/>
    <property type="evidence" value="ECO:0007669"/>
    <property type="project" value="UniProtKB-KW"/>
</dbReference>
<evidence type="ECO:0000313" key="5">
    <source>
        <dbReference type="Proteomes" id="UP000001175"/>
    </source>
</evidence>
<dbReference type="NCBIfam" id="TIGR03404">
    <property type="entry name" value="bicupin_oxalic"/>
    <property type="match status" value="1"/>
</dbReference>
<dbReference type="GO" id="GO:0033609">
    <property type="term" value="P:oxalate metabolic process"/>
    <property type="evidence" value="ECO:0007669"/>
    <property type="project" value="InterPro"/>
</dbReference>
<dbReference type="EMBL" id="AP008231">
    <property type="protein sequence ID" value="BAD79907.1"/>
    <property type="molecule type" value="Genomic_DNA"/>
</dbReference>
<keyword evidence="1 2" id="KW-0479">Metal-binding</keyword>
<reference evidence="4 5" key="1">
    <citation type="journal article" date="2007" name="Photosyn. Res.">
        <title>Complete nucleotide sequence of the freshwater unicellular cyanobacterium Synechococcus elongatus PCC 6301 chromosome: gene content and organization.</title>
        <authorList>
            <person name="Sugita C."/>
            <person name="Ogata K."/>
            <person name="Shikata M."/>
            <person name="Jikuya H."/>
            <person name="Takano J."/>
            <person name="Furumichi M."/>
            <person name="Kanehisa M."/>
            <person name="Omata T."/>
            <person name="Sugiura M."/>
            <person name="Sugita M."/>
        </authorList>
    </citation>
    <scope>NUCLEOTIDE SEQUENCE [LARGE SCALE GENOMIC DNA]</scope>
    <source>
        <strain evidence="5">ATCC 27144 / PCC 6301 / SAUG 1402/1</strain>
    </source>
</reference>
<feature type="binding site" evidence="2">
    <location>
        <position position="280"/>
    </location>
    <ligand>
        <name>Mn(2+)</name>
        <dbReference type="ChEBI" id="CHEBI:29035"/>
        <label>2</label>
    </ligand>
</feature>